<name>A0A0N8KHA9_9BACT</name>
<keyword evidence="6" id="KW-0378">Hydrolase</keyword>
<evidence type="ECO:0000256" key="4">
    <source>
        <dbReference type="SAM" id="SignalP"/>
    </source>
</evidence>
<evidence type="ECO:0000256" key="2">
    <source>
        <dbReference type="ARBA" id="ARBA00022525"/>
    </source>
</evidence>
<keyword evidence="2" id="KW-0964">Secreted</keyword>
<dbReference type="GO" id="GO:0005576">
    <property type="term" value="C:extracellular region"/>
    <property type="evidence" value="ECO:0007669"/>
    <property type="project" value="UniProtKB-SubCell"/>
</dbReference>
<evidence type="ECO:0000259" key="5">
    <source>
        <dbReference type="Pfam" id="PF04389"/>
    </source>
</evidence>
<dbReference type="Pfam" id="PF04389">
    <property type="entry name" value="Peptidase_M28"/>
    <property type="match status" value="1"/>
</dbReference>
<feature type="chain" id="PRO_5006027947" evidence="4">
    <location>
        <begin position="22"/>
        <end position="454"/>
    </location>
</feature>
<dbReference type="EMBL" id="LJXT01000013">
    <property type="protein sequence ID" value="KPQ19226.1"/>
    <property type="molecule type" value="Genomic_DNA"/>
</dbReference>
<evidence type="ECO:0000256" key="3">
    <source>
        <dbReference type="ARBA" id="ARBA00023049"/>
    </source>
</evidence>
<dbReference type="InterPro" id="IPR045175">
    <property type="entry name" value="M28_fam"/>
</dbReference>
<dbReference type="CDD" id="cd00063">
    <property type="entry name" value="FN3"/>
    <property type="match status" value="1"/>
</dbReference>
<dbReference type="SUPFAM" id="SSF53187">
    <property type="entry name" value="Zn-dependent exopeptidases"/>
    <property type="match status" value="1"/>
</dbReference>
<keyword evidence="6" id="KW-0645">Protease</keyword>
<dbReference type="PATRIC" id="fig|1305737.6.peg.1350"/>
<dbReference type="OrthoDB" id="9787436at2"/>
<dbReference type="PANTHER" id="PTHR12147:SF26">
    <property type="entry name" value="PEPTIDASE M28 DOMAIN-CONTAINING PROTEIN"/>
    <property type="match status" value="1"/>
</dbReference>
<reference evidence="6 7" key="1">
    <citation type="submission" date="2015-09" db="EMBL/GenBank/DDBJ databases">
        <title>Identification and resolution of microdiversity through metagenomic sequencing of parallel consortia.</title>
        <authorList>
            <person name="Nelson W.C."/>
            <person name="Romine M.F."/>
            <person name="Lindemann S.R."/>
        </authorList>
    </citation>
    <scope>NUCLEOTIDE SEQUENCE [LARGE SCALE GENOMIC DNA]</scope>
    <source>
        <strain evidence="6">HL-49</strain>
    </source>
</reference>
<evidence type="ECO:0000256" key="1">
    <source>
        <dbReference type="ARBA" id="ARBA00004613"/>
    </source>
</evidence>
<dbReference type="eggNOG" id="COG2234">
    <property type="taxonomic scope" value="Bacteria"/>
</dbReference>
<dbReference type="InterPro" id="IPR003961">
    <property type="entry name" value="FN3_dom"/>
</dbReference>
<evidence type="ECO:0000313" key="7">
    <source>
        <dbReference type="Proteomes" id="UP000050421"/>
    </source>
</evidence>
<comment type="caution">
    <text evidence="6">The sequence shown here is derived from an EMBL/GenBank/DDBJ whole genome shotgun (WGS) entry which is preliminary data.</text>
</comment>
<keyword evidence="3" id="KW-0482">Metalloprotease</keyword>
<protein>
    <submittedName>
        <fullName evidence="6">Aminopeptidase</fullName>
    </submittedName>
</protein>
<dbReference type="Gene3D" id="3.40.630.10">
    <property type="entry name" value="Zn peptidases"/>
    <property type="match status" value="1"/>
</dbReference>
<dbReference type="GO" id="GO:0006508">
    <property type="term" value="P:proteolysis"/>
    <property type="evidence" value="ECO:0007669"/>
    <property type="project" value="InterPro"/>
</dbReference>
<feature type="signal peptide" evidence="4">
    <location>
        <begin position="1"/>
        <end position="21"/>
    </location>
</feature>
<organism evidence="6 7">
    <name type="scientific">Algoriphagus marincola HL-49</name>
    <dbReference type="NCBI Taxonomy" id="1305737"/>
    <lineage>
        <taxon>Bacteria</taxon>
        <taxon>Pseudomonadati</taxon>
        <taxon>Bacteroidota</taxon>
        <taxon>Cytophagia</taxon>
        <taxon>Cytophagales</taxon>
        <taxon>Cyclobacteriaceae</taxon>
        <taxon>Algoriphagus</taxon>
    </lineage>
</organism>
<dbReference type="SUPFAM" id="SSF49265">
    <property type="entry name" value="Fibronectin type III"/>
    <property type="match status" value="1"/>
</dbReference>
<evidence type="ECO:0000313" key="6">
    <source>
        <dbReference type="EMBL" id="KPQ19226.1"/>
    </source>
</evidence>
<gene>
    <name evidence="6" type="ORF">HLUCCX10_03360</name>
</gene>
<dbReference type="InterPro" id="IPR013783">
    <property type="entry name" value="Ig-like_fold"/>
</dbReference>
<dbReference type="InterPro" id="IPR036116">
    <property type="entry name" value="FN3_sf"/>
</dbReference>
<dbReference type="PANTHER" id="PTHR12147">
    <property type="entry name" value="METALLOPEPTIDASE M28 FAMILY MEMBER"/>
    <property type="match status" value="1"/>
</dbReference>
<dbReference type="STRING" id="1305737.GCA_000526355_02792"/>
<feature type="domain" description="Peptidase M28" evidence="5">
    <location>
        <begin position="117"/>
        <end position="319"/>
    </location>
</feature>
<dbReference type="Gene3D" id="2.60.40.10">
    <property type="entry name" value="Immunoglobulins"/>
    <property type="match status" value="1"/>
</dbReference>
<dbReference type="InterPro" id="IPR007484">
    <property type="entry name" value="Peptidase_M28"/>
</dbReference>
<dbReference type="GO" id="GO:0004177">
    <property type="term" value="F:aminopeptidase activity"/>
    <property type="evidence" value="ECO:0007669"/>
    <property type="project" value="UniProtKB-KW"/>
</dbReference>
<dbReference type="AlphaFoldDB" id="A0A0N8KHA9"/>
<comment type="subcellular location">
    <subcellularLocation>
        <location evidence="1">Secreted</location>
    </subcellularLocation>
</comment>
<keyword evidence="6" id="KW-0031">Aminopeptidase</keyword>
<sequence>MRSFRYLLPLLLFVFIGISHAQQAPPQLDPRIYEIIENTSSERIESDIRTLAGFGTRNTFSDTLSDTRGIGAARRWIKAEFDKISAECGGCLEVFYQRDLVTKEGNRRVPKDAYVVNVVAILRGTDYPNSHVIMSGDIDSRASNTMDFEIDAPGANDNASGMAGTIEAARVLSKYRFKHSIAFVGLSGEEQGLFGGAGLARYAQENGWEIVGVLNNDMIGNIEGVDGVIDNRTFRIFSEPTPANESEQERRARRFTGGEVDGISRQLARYIHKQVKTYMPEMNPMMIYRLDRFGRGGHHRPFNDLGFAGVRIMEAHENYNRQHQDIRVEDGIAYGDVIEGVNFDYAEKLTSVNAISLAGLAWAPPAPKDVRIGGAVRPSTTLAWEESNDPNIAGYKIYFRLTTSPTWDNFVYVSGVNEHTLEGIVIDNYYFGVAAVGKDGNESPVVFPFRQIRR</sequence>
<keyword evidence="4" id="KW-0732">Signal</keyword>
<dbReference type="Proteomes" id="UP000050421">
    <property type="component" value="Unassembled WGS sequence"/>
</dbReference>
<dbReference type="GO" id="GO:0008235">
    <property type="term" value="F:metalloexopeptidase activity"/>
    <property type="evidence" value="ECO:0007669"/>
    <property type="project" value="InterPro"/>
</dbReference>
<proteinExistence type="predicted"/>
<accession>A0A0N8KHA9</accession>